<keyword evidence="4" id="KW-1185">Reference proteome</keyword>
<evidence type="ECO:0000256" key="1">
    <source>
        <dbReference type="SAM" id="MobiDB-lite"/>
    </source>
</evidence>
<dbReference type="EMBL" id="CP000751">
    <property type="protein sequence ID" value="ABS06082.1"/>
    <property type="molecule type" value="Genomic_DNA"/>
</dbReference>
<name>A6WGZ3_KINRD</name>
<feature type="compositionally biased region" description="Polar residues" evidence="1">
    <location>
        <begin position="204"/>
        <end position="218"/>
    </location>
</feature>
<dbReference type="HOGENOM" id="CLU_404285_0_0_11"/>
<sequence length="680" mass="70931">MPTPPRTTRSARRRPTTLAAAAAMTGLLVLAQPGAATAAEKTDNGDVETTVLHPTVTGTGGSIRYSVASLTGGGVQVSFVYVPNEAAGEKSGKDETQSKDFTVTVDAKAIATQTVTDDGDAIVPATKSSSSDETSSGSASAAAATGAVVDQEASEDSTEVTLQASTEGVQTVWVLPEQAPAAADPDDQSWVTRTWHLLVDKITGNDSAESSDNAPDSNNQDDQDGKEEQGSGDEESTPTAAPTSSPTSNATSSAAASSTSSPSSSSTSSPPSSTETTDEDDSKNDNDSSGDTSGDTCDVTQADAQLTTSVEDNTVDAPLEDGPSAAPTFSDEVRKKAAERASDCGEGSSSDNEDPAEDQAGEQDSEEGRDEVDATPASTSSGKGKVEVAAGDWLSGISGDRPAIEKLRGVPAEVATTWTDYSGNADQLNPGAEFGPDKWDKSLIIAMPPFPDGSSWEATADGQNDEYLRHAFSTMKSKWAGRDGTAYIEYGYEANGYWMSWHVQAGQEDAWTKAFQRARSIQQEEFPDARLGVRFNHESNGYDGDSHDLIQAVKGSIDFLGASYYNAYPYVASKAEFDERATMLDGGGGPKGIKTWLAAARSAGLPIEFGEWSVSAKDGDAGVFVTEMHDTFSSNAGPGAGDVFAESLFNIDKDNDNWRLNSGKVPESAAAYGKAFSDVG</sequence>
<evidence type="ECO:0008006" key="5">
    <source>
        <dbReference type="Google" id="ProtNLM"/>
    </source>
</evidence>
<feature type="signal peptide" evidence="2">
    <location>
        <begin position="1"/>
        <end position="38"/>
    </location>
</feature>
<geneLocation type="plasmid" evidence="3 4">
    <name>pKRAD01</name>
</geneLocation>
<feature type="region of interest" description="Disordered" evidence="1">
    <location>
        <begin position="116"/>
        <end position="164"/>
    </location>
</feature>
<dbReference type="InterPro" id="IPR017853">
    <property type="entry name" value="GH"/>
</dbReference>
<protein>
    <recommendedName>
        <fullName evidence="5">GH26 domain-containing protein</fullName>
    </recommendedName>
</protein>
<feature type="compositionally biased region" description="Low complexity" evidence="1">
    <location>
        <begin position="128"/>
        <end position="151"/>
    </location>
</feature>
<feature type="compositionally biased region" description="Acidic residues" evidence="1">
    <location>
        <begin position="351"/>
        <end position="370"/>
    </location>
</feature>
<keyword evidence="3" id="KW-0614">Plasmid</keyword>
<keyword evidence="2" id="KW-0732">Signal</keyword>
<organism evidence="3 4">
    <name type="scientific">Kineococcus radiotolerans (strain ATCC BAA-149 / DSM 14245 / SRS30216)</name>
    <dbReference type="NCBI Taxonomy" id="266940"/>
    <lineage>
        <taxon>Bacteria</taxon>
        <taxon>Bacillati</taxon>
        <taxon>Actinomycetota</taxon>
        <taxon>Actinomycetes</taxon>
        <taxon>Kineosporiales</taxon>
        <taxon>Kineosporiaceae</taxon>
        <taxon>Kineococcus</taxon>
    </lineage>
</organism>
<evidence type="ECO:0000313" key="4">
    <source>
        <dbReference type="Proteomes" id="UP000001116"/>
    </source>
</evidence>
<evidence type="ECO:0000256" key="2">
    <source>
        <dbReference type="SAM" id="SignalP"/>
    </source>
</evidence>
<feature type="compositionally biased region" description="Basic and acidic residues" evidence="1">
    <location>
        <begin position="331"/>
        <end position="343"/>
    </location>
</feature>
<feature type="compositionally biased region" description="Low complexity" evidence="1">
    <location>
        <begin position="287"/>
        <end position="296"/>
    </location>
</feature>
<dbReference type="AlphaFoldDB" id="A6WGZ3"/>
<accession>A6WGZ3</accession>
<feature type="chain" id="PRO_5002704892" description="GH26 domain-containing protein" evidence="2">
    <location>
        <begin position="39"/>
        <end position="680"/>
    </location>
</feature>
<dbReference type="KEGG" id="kra:Krad_4623"/>
<feature type="compositionally biased region" description="Low complexity" evidence="1">
    <location>
        <begin position="237"/>
        <end position="275"/>
    </location>
</feature>
<dbReference type="Gene3D" id="3.20.20.80">
    <property type="entry name" value="Glycosidases"/>
    <property type="match status" value="1"/>
</dbReference>
<dbReference type="SUPFAM" id="SSF51445">
    <property type="entry name" value="(Trans)glycosidases"/>
    <property type="match status" value="1"/>
</dbReference>
<feature type="compositionally biased region" description="Polar residues" evidence="1">
    <location>
        <begin position="298"/>
        <end position="312"/>
    </location>
</feature>
<dbReference type="Proteomes" id="UP000001116">
    <property type="component" value="Plasmid pKRAD01"/>
</dbReference>
<evidence type="ECO:0000313" key="3">
    <source>
        <dbReference type="EMBL" id="ABS06082.1"/>
    </source>
</evidence>
<feature type="compositionally biased region" description="Acidic residues" evidence="1">
    <location>
        <begin position="219"/>
        <end position="236"/>
    </location>
</feature>
<gene>
    <name evidence="3" type="ordered locus">Krad_4623</name>
</gene>
<proteinExistence type="predicted"/>
<feature type="region of interest" description="Disordered" evidence="1">
    <location>
        <begin position="202"/>
        <end position="386"/>
    </location>
</feature>
<reference evidence="4" key="1">
    <citation type="journal article" date="2008" name="PLoS ONE">
        <title>Survival in nuclear waste, extreme resistance, and potential applications gleaned from the genome sequence of Kineococcus radiotolerans SRS30216.</title>
        <authorList>
            <person name="Bagwell C.E."/>
            <person name="Bhat S."/>
            <person name="Hawkins G.M."/>
            <person name="Smith B.W."/>
            <person name="Biswas T."/>
            <person name="Hoover T.R."/>
            <person name="Saunders E."/>
            <person name="Han C.S."/>
            <person name="Tsodikov O.V."/>
            <person name="Shimkets L.J."/>
        </authorList>
    </citation>
    <scope>NUCLEOTIDE SEQUENCE [LARGE SCALE GENOMIC DNA]</scope>
    <source>
        <strain evidence="4">ATCC BAA-149 / DSM 14245 / SRS30216</strain>
    </source>
</reference>